<dbReference type="EMBL" id="BX294139">
    <property type="protein sequence ID" value="CAD73352.1"/>
    <property type="molecule type" value="Genomic_DNA"/>
</dbReference>
<gene>
    <name evidence="1" type="ordered locus">RB3695</name>
</gene>
<dbReference type="AlphaFoldDB" id="Q7UTT2"/>
<dbReference type="HOGENOM" id="CLU_3238785_0_0_0"/>
<dbReference type="STRING" id="243090.RB3695"/>
<dbReference type="EnsemblBacteria" id="CAD73352">
    <property type="protein sequence ID" value="CAD73352"/>
    <property type="gene ID" value="RB3695"/>
</dbReference>
<proteinExistence type="predicted"/>
<organism evidence="1 2">
    <name type="scientific">Rhodopirellula baltica (strain DSM 10527 / NCIMB 13988 / SH1)</name>
    <dbReference type="NCBI Taxonomy" id="243090"/>
    <lineage>
        <taxon>Bacteria</taxon>
        <taxon>Pseudomonadati</taxon>
        <taxon>Planctomycetota</taxon>
        <taxon>Planctomycetia</taxon>
        <taxon>Pirellulales</taxon>
        <taxon>Pirellulaceae</taxon>
        <taxon>Rhodopirellula</taxon>
    </lineage>
</organism>
<reference evidence="1 2" key="1">
    <citation type="journal article" date="2003" name="Proc. Natl. Acad. Sci. U.S.A.">
        <title>Complete genome sequence of the marine planctomycete Pirellula sp. strain 1.</title>
        <authorList>
            <person name="Gloeckner F.O."/>
            <person name="Kube M."/>
            <person name="Bauer M."/>
            <person name="Teeling H."/>
            <person name="Lombardot T."/>
            <person name="Ludwig W."/>
            <person name="Gade D."/>
            <person name="Beck A."/>
            <person name="Borzym K."/>
            <person name="Heitmann K."/>
            <person name="Rabus R."/>
            <person name="Schlesner H."/>
            <person name="Amann R."/>
            <person name="Reinhardt R."/>
        </authorList>
    </citation>
    <scope>NUCLEOTIDE SEQUENCE [LARGE SCALE GENOMIC DNA]</scope>
    <source>
        <strain evidence="2">DSM 10527 / NCIMB 13988 / SH1</strain>
    </source>
</reference>
<accession>Q7UTT2</accession>
<dbReference type="KEGG" id="rba:RB3695"/>
<evidence type="ECO:0000313" key="2">
    <source>
        <dbReference type="Proteomes" id="UP000001025"/>
    </source>
</evidence>
<dbReference type="Proteomes" id="UP000001025">
    <property type="component" value="Chromosome"/>
</dbReference>
<keyword evidence="2" id="KW-1185">Reference proteome</keyword>
<evidence type="ECO:0000313" key="1">
    <source>
        <dbReference type="EMBL" id="CAD73352.1"/>
    </source>
</evidence>
<dbReference type="InParanoid" id="Q7UTT2"/>
<sequence>MFAPSALVTELMGRSLVQSELYCNKKFVGEGEALSNLDSLSEY</sequence>
<name>Q7UTT2_RHOBA</name>
<protein>
    <submittedName>
        <fullName evidence="1">Uncharacterized protein</fullName>
    </submittedName>
</protein>